<evidence type="ECO:0000256" key="5">
    <source>
        <dbReference type="ARBA" id="ARBA00022825"/>
    </source>
</evidence>
<keyword evidence="6" id="KW-1015">Disulfide bond</keyword>
<reference evidence="11" key="1">
    <citation type="submission" date="2016-11" db="EMBL/GenBank/DDBJ databases">
        <authorList>
            <person name="Varghese N."/>
            <person name="Submissions S."/>
        </authorList>
    </citation>
    <scope>NUCLEOTIDE SEQUENCE [LARGE SCALE GENOMIC DNA]</scope>
    <source>
        <strain evidence="11">DSM 17659</strain>
    </source>
</reference>
<dbReference type="SUPFAM" id="SSF49899">
    <property type="entry name" value="Concanavalin A-like lectins/glucanases"/>
    <property type="match status" value="1"/>
</dbReference>
<feature type="domain" description="CUB" evidence="9">
    <location>
        <begin position="1117"/>
        <end position="1222"/>
    </location>
</feature>
<dbReference type="STRING" id="229205.SAMN05444372_10375"/>
<feature type="active site" description="Charge relay system" evidence="7">
    <location>
        <position position="442"/>
    </location>
</feature>
<dbReference type="InterPro" id="IPR022398">
    <property type="entry name" value="Peptidase_S8_His-AS"/>
</dbReference>
<dbReference type="PRINTS" id="PR00723">
    <property type="entry name" value="SUBTILISIN"/>
</dbReference>
<dbReference type="Gene3D" id="2.60.40.10">
    <property type="entry name" value="Immunoglobulins"/>
    <property type="match status" value="2"/>
</dbReference>
<keyword evidence="4 7" id="KW-0378">Hydrolase</keyword>
<dbReference type="Gene3D" id="2.60.40.2340">
    <property type="match status" value="3"/>
</dbReference>
<dbReference type="InterPro" id="IPR032179">
    <property type="entry name" value="Cry22Aa_Ig-like"/>
</dbReference>
<dbReference type="PROSITE" id="PS01180">
    <property type="entry name" value="CUB"/>
    <property type="match status" value="1"/>
</dbReference>
<evidence type="ECO:0000256" key="1">
    <source>
        <dbReference type="ARBA" id="ARBA00011073"/>
    </source>
</evidence>
<dbReference type="Gene3D" id="2.60.120.380">
    <property type="match status" value="1"/>
</dbReference>
<dbReference type="InterPro" id="IPR013783">
    <property type="entry name" value="Ig-like_fold"/>
</dbReference>
<dbReference type="SMART" id="SM00042">
    <property type="entry name" value="CUB"/>
    <property type="match status" value="1"/>
</dbReference>
<keyword evidence="11" id="KW-1185">Reference proteome</keyword>
<dbReference type="Gene3D" id="2.60.120.290">
    <property type="entry name" value="Spermadhesin, CUB domain"/>
    <property type="match status" value="1"/>
</dbReference>
<feature type="chain" id="PRO_5012115610" evidence="8">
    <location>
        <begin position="20"/>
        <end position="2535"/>
    </location>
</feature>
<feature type="signal peptide" evidence="8">
    <location>
        <begin position="1"/>
        <end position="19"/>
    </location>
</feature>
<dbReference type="InterPro" id="IPR000859">
    <property type="entry name" value="CUB_dom"/>
</dbReference>
<dbReference type="InterPro" id="IPR000209">
    <property type="entry name" value="Peptidase_S8/S53_dom"/>
</dbReference>
<dbReference type="SUPFAM" id="SSF49785">
    <property type="entry name" value="Galactose-binding domain-like"/>
    <property type="match status" value="1"/>
</dbReference>
<dbReference type="GO" id="GO:0004252">
    <property type="term" value="F:serine-type endopeptidase activity"/>
    <property type="evidence" value="ECO:0007669"/>
    <property type="project" value="UniProtKB-UniRule"/>
</dbReference>
<dbReference type="PROSITE" id="PS00138">
    <property type="entry name" value="SUBTILASE_SER"/>
    <property type="match status" value="1"/>
</dbReference>
<dbReference type="InterPro" id="IPR013320">
    <property type="entry name" value="ConA-like_dom_sf"/>
</dbReference>
<dbReference type="Pfam" id="PF16403">
    <property type="entry name" value="Bact_surface_Ig-like"/>
    <property type="match status" value="1"/>
</dbReference>
<keyword evidence="5 7" id="KW-0720">Serine protease</keyword>
<evidence type="ECO:0000313" key="11">
    <source>
        <dbReference type="Proteomes" id="UP000184020"/>
    </source>
</evidence>
<proteinExistence type="inferred from homology"/>
<evidence type="ECO:0000256" key="4">
    <source>
        <dbReference type="ARBA" id="ARBA00022801"/>
    </source>
</evidence>
<dbReference type="InterPro" id="IPR036852">
    <property type="entry name" value="Peptidase_S8/S53_dom_sf"/>
</dbReference>
<dbReference type="InterPro" id="IPR008979">
    <property type="entry name" value="Galactose-bd-like_sf"/>
</dbReference>
<dbReference type="InterPro" id="IPR015500">
    <property type="entry name" value="Peptidase_S8_subtilisin-rel"/>
</dbReference>
<dbReference type="GO" id="GO:0005975">
    <property type="term" value="P:carbohydrate metabolic process"/>
    <property type="evidence" value="ECO:0007669"/>
    <property type="project" value="UniProtKB-ARBA"/>
</dbReference>
<dbReference type="SUPFAM" id="SSF49854">
    <property type="entry name" value="Spermadhesin, CUB domain"/>
    <property type="match status" value="1"/>
</dbReference>
<evidence type="ECO:0000256" key="2">
    <source>
        <dbReference type="ARBA" id="ARBA00022670"/>
    </source>
</evidence>
<comment type="similarity">
    <text evidence="1 7">Belongs to the peptidase S8 family.</text>
</comment>
<dbReference type="Pfam" id="PF00431">
    <property type="entry name" value="CUB"/>
    <property type="match status" value="1"/>
</dbReference>
<dbReference type="Pfam" id="PF00082">
    <property type="entry name" value="Peptidase_S8"/>
    <property type="match status" value="1"/>
</dbReference>
<dbReference type="NCBIfam" id="TIGR04183">
    <property type="entry name" value="Por_Secre_tail"/>
    <property type="match status" value="1"/>
</dbReference>
<dbReference type="Gene3D" id="3.40.50.200">
    <property type="entry name" value="Peptidase S8/S53 domain"/>
    <property type="match status" value="1"/>
</dbReference>
<dbReference type="PANTHER" id="PTHR43806">
    <property type="entry name" value="PEPTIDASE S8"/>
    <property type="match status" value="1"/>
</dbReference>
<dbReference type="CDD" id="cd00041">
    <property type="entry name" value="CUB"/>
    <property type="match status" value="1"/>
</dbReference>
<dbReference type="EMBL" id="FQWF01000003">
    <property type="protein sequence ID" value="SHG18161.1"/>
    <property type="molecule type" value="Genomic_DNA"/>
</dbReference>
<dbReference type="Pfam" id="PF13385">
    <property type="entry name" value="Laminin_G_3"/>
    <property type="match status" value="1"/>
</dbReference>
<dbReference type="InterPro" id="IPR050131">
    <property type="entry name" value="Peptidase_S8_subtilisin-like"/>
</dbReference>
<feature type="active site" description="Charge relay system" evidence="7">
    <location>
        <position position="271"/>
    </location>
</feature>
<keyword evidence="3 8" id="KW-0732">Signal</keyword>
<dbReference type="Proteomes" id="UP000184020">
    <property type="component" value="Unassembled WGS sequence"/>
</dbReference>
<keyword evidence="2 7" id="KW-0645">Protease</keyword>
<evidence type="ECO:0000256" key="8">
    <source>
        <dbReference type="SAM" id="SignalP"/>
    </source>
</evidence>
<dbReference type="GO" id="GO:0006508">
    <property type="term" value="P:proteolysis"/>
    <property type="evidence" value="ECO:0007669"/>
    <property type="project" value="UniProtKB-KW"/>
</dbReference>
<evidence type="ECO:0000256" key="6">
    <source>
        <dbReference type="ARBA" id="ARBA00023157"/>
    </source>
</evidence>
<accession>A0A1M5HQB9</accession>
<dbReference type="SUPFAM" id="SSF52743">
    <property type="entry name" value="Subtilisin-like"/>
    <property type="match status" value="1"/>
</dbReference>
<protein>
    <submittedName>
        <fullName evidence="10">Por secretion system C-terminal sorting domain-containing protein</fullName>
    </submittedName>
</protein>
<dbReference type="GO" id="GO:0004553">
    <property type="term" value="F:hydrolase activity, hydrolyzing O-glycosyl compounds"/>
    <property type="evidence" value="ECO:0007669"/>
    <property type="project" value="UniProtKB-ARBA"/>
</dbReference>
<evidence type="ECO:0000256" key="7">
    <source>
        <dbReference type="PROSITE-ProRule" id="PRU01240"/>
    </source>
</evidence>
<gene>
    <name evidence="10" type="ORF">SAMN05444372_10375</name>
</gene>
<dbReference type="Gene3D" id="2.60.120.200">
    <property type="match status" value="1"/>
</dbReference>
<sequence>MMKKVLFLILILFSIISWSQKTNQNDFSILINGNKVATNASYKQQAEVLRTTSNKKGGIKTGYMLLQFSKIPTVNEQKELENQGITLLSYLSNNAYYVSVNSKFYNSSSVAKNVRSFVEFEPNFKMEQTIVSGAIPDYAKSGNSVKVVVSYFKGVDKTTISNDLAQIGVKDLKNMESFYQLYLQAPIEKLEEIAKFNWVQNIELISPPVESENLPGVTSHKANVLGSAIPGLGYNLTGKGVRMGIWDGNLEKHIDHTGRVINREYESPSSHGSHVSGTVGGAGILDPRAKGMAPDVQMYGWNFNIQSNGLPVHVERDFAAANDGVEITSNSYGVPLATGYNVVRYGAGDRGDDDVTVKYPYLLNVYSNGNSQTAIVGGFNTSTKASKNALHVAANDPNDVISTYSSFGPTLDGRLVPQISAVGSSVYSLDYNNSYTTMSGTSMSTPGTSGTLALLYERYKNIFGARPLASLMKALVSNTAKDVGNAGPDYKYGFGNLNGLRAVKVLDNKMFYTGSVSNGASFEKDIVVPAGLTTLKVMLAYSDIGATPGAAAISVNDLDIKIVRGGVTTLPWILNPSSPNATATRGVDNLNNIEQITFDLPTAGTYKIIVTGTAVPMNSQEFAVVYDYVAPELILTYPIGGEKFNPDATEFIRWDYEGEVRTFNIEYSNDGGSTYTTIAANVPSAARNFSWRVPAGVVPNAKIRISAGSRVAVSKENFTIMTEPKNLVIARALCGGTAYKMDWDAIAGAKYEVLKLNGFKFDLVATVTDPTYTFTNLTVGDNNWFTVRAIDITTGTVSERSRAINVEPIASPVLTALNLPLLENFNDRKPSSYTLSRASATGTIGFESQSLALLDAVKMSGSSVAGSPLWAASTTANAFTNNPNYIKRLSFCEVDATSLAGKAVRLKFNLIWNSSTAVNRNFFRVLVNGVPVTSATNIAVYGGAVTSGNTVVTYDLAGVAGTKFSVTLEGVMDNNATTGNNPIFNTIFVDNIEIFEAVSTDLAITALLTNTGFTAAETVRASVYNFSPVAVSNVPVSYKINDGAEVVETIAGPIAPLTEVTYTFTQTANFSVGGLYTVIGKIVPLNDADATNNTLTRTVSNIGTDVLIGGATPVITCSAVFTDSGSRFGNYANGLNQTITFRPATAGNSVKVDFTEFATEATYDFLFIYNGPLITSPLLGVYDGNSLPPSLTSTATGGELTFRFTSDTEVVDRGWVANISCVARPTVNDTEITSIITPEILGRKTATNAITISVNNLGSTARTNVPVFYQVNGQTKIVGVVPSIAALTAVPFTFLTTADLSVVDATYTIRAGIDEIDGNVNNNILEKVVFNKNALPTNTNTNGFAITSLRWNDVVNNSGITGYSDFKNVKIPVYAGFTYQPQITISKVERPLPNFLAAVPGVFTMIVIDLNGDGNLTDEFYAGTFWVNTLNTASAPAILSTTSTHNFRNSSNQTGGLTIPTATTAGEKLMRVIHMFRSPNEFYNVNLGPTIDGLTTSREDFEIEEYTINVLPFTAADASVERITAPLKPGKRPVVVSAIVRNFSNAPISNFPVAYKVNGGTEVVQTVTASIAAGATANVVFTTNADLSVPGEYTVEVYTKLVGDTDITNDSKSIALSHVPNASTNVTGTFDGINDYIVSDITPALNLTNNYTFETWINRKSPTVFGRILEKGSVNLFVHTNNNVALYRENSLVLSVTTATGSYVLNTGLNSMQLNKWHHVALSVSAANVYTIYIDGVVAPFIATGTAAAANSNALNAAFIGNNAGLARGLDANIDEIRIWSGVRDQATIAANTMTKYTGNEPNLLAYYSFSEGDKQFVFDSAPNDNTAVVTNADTNGTGEGKFWNTPVLLQDLRLQNQLSSAYDPASKTYTILLNDGVNITTAVAEFTAGMNSIAKVNGVTQVSGITANNFTNPVTFTVEGVGFNTGITEIYTIKVLSGLNSESNLLTYNFKTAANAGLTQEITTVISGANASAIVPFGINVSQLKADFSVSPGAELFIDNVKQTSGINEVDYSNSIFVTVVSENKLSRTNYMVTVDAKNTETKFLSYAVTNQFSPTVITDLGKTVQVLVNNNATLNALVPVFQVSQNATTTIGTYRQDSGETKLNYTAPVEYNIMAQNGTFQKWMVTIERAKPVISLLGNQVVSLSAGCAYIEAGFSAIDNLSKDITSMVVTSGALNVNIVGQYVITYRVSDDLNNESFVTRTINVLANQKPVIIATANVIVNSASTLCGAMVVVQNATATDDCAVGTPVGVRSDGLGLNTLYPVGITTIRWNVNDNLGNAAVEVLQTVTVEDKVLPIVFTKNITVQLDASSNVTIAVAAINNGSTDNCAIRVIELDKTTFNCANLGNNTVTLKVTDVNGNVAFGTATVTVVDSQPNLIRRHFDDVIFFDNSSNSFKGYSWYKNGVLVSGQTAQYYKDSAPLNGTYYAVATKLDGTVVTTCPLTLSPSVEQEFLRIAPNPVKSNAAYQINTNVDSAKIQNARVMVFNILGTVITNQVIDKNTIDMVAPSAEGVYIVKLTLANGKIFTKNLLVKN</sequence>
<name>A0A1M5HQB9_9FLAO</name>
<feature type="active site" description="Charge relay system" evidence="7">
    <location>
        <position position="247"/>
    </location>
</feature>
<organism evidence="10 11">
    <name type="scientific">Flavobacterium micromati</name>
    <dbReference type="NCBI Taxonomy" id="229205"/>
    <lineage>
        <taxon>Bacteria</taxon>
        <taxon>Pseudomonadati</taxon>
        <taxon>Bacteroidota</taxon>
        <taxon>Flavobacteriia</taxon>
        <taxon>Flavobacteriales</taxon>
        <taxon>Flavobacteriaceae</taxon>
        <taxon>Flavobacterium</taxon>
    </lineage>
</organism>
<dbReference type="OrthoDB" id="9792152at2"/>
<dbReference type="PROSITE" id="PS51892">
    <property type="entry name" value="SUBTILASE"/>
    <property type="match status" value="1"/>
</dbReference>
<dbReference type="InterPro" id="IPR026444">
    <property type="entry name" value="Secre_tail"/>
</dbReference>
<dbReference type="InterPro" id="IPR035914">
    <property type="entry name" value="Sperma_CUB_dom_sf"/>
</dbReference>
<dbReference type="PANTHER" id="PTHR43806:SF11">
    <property type="entry name" value="CEREVISIN-RELATED"/>
    <property type="match status" value="1"/>
</dbReference>
<evidence type="ECO:0000256" key="3">
    <source>
        <dbReference type="ARBA" id="ARBA00022729"/>
    </source>
</evidence>
<dbReference type="PROSITE" id="PS00137">
    <property type="entry name" value="SUBTILASE_HIS"/>
    <property type="match status" value="1"/>
</dbReference>
<dbReference type="InterPro" id="IPR023828">
    <property type="entry name" value="Peptidase_S8_Ser-AS"/>
</dbReference>
<evidence type="ECO:0000313" key="10">
    <source>
        <dbReference type="EMBL" id="SHG18161.1"/>
    </source>
</evidence>
<evidence type="ECO:0000259" key="9">
    <source>
        <dbReference type="PROSITE" id="PS01180"/>
    </source>
</evidence>